<dbReference type="EMBL" id="GBXM01014574">
    <property type="protein sequence ID" value="JAH94003.1"/>
    <property type="molecule type" value="Transcribed_RNA"/>
</dbReference>
<proteinExistence type="predicted"/>
<organism evidence="1">
    <name type="scientific">Anguilla anguilla</name>
    <name type="common">European freshwater eel</name>
    <name type="synonym">Muraena anguilla</name>
    <dbReference type="NCBI Taxonomy" id="7936"/>
    <lineage>
        <taxon>Eukaryota</taxon>
        <taxon>Metazoa</taxon>
        <taxon>Chordata</taxon>
        <taxon>Craniata</taxon>
        <taxon>Vertebrata</taxon>
        <taxon>Euteleostomi</taxon>
        <taxon>Actinopterygii</taxon>
        <taxon>Neopterygii</taxon>
        <taxon>Teleostei</taxon>
        <taxon>Anguilliformes</taxon>
        <taxon>Anguillidae</taxon>
        <taxon>Anguilla</taxon>
    </lineage>
</organism>
<reference evidence="1" key="2">
    <citation type="journal article" date="2015" name="Fish Shellfish Immunol.">
        <title>Early steps in the European eel (Anguilla anguilla)-Vibrio vulnificus interaction in the gills: Role of the RtxA13 toxin.</title>
        <authorList>
            <person name="Callol A."/>
            <person name="Pajuelo D."/>
            <person name="Ebbesson L."/>
            <person name="Teles M."/>
            <person name="MacKenzie S."/>
            <person name="Amaro C."/>
        </authorList>
    </citation>
    <scope>NUCLEOTIDE SEQUENCE</scope>
</reference>
<name>A0A0E9WX28_ANGAN</name>
<dbReference type="AlphaFoldDB" id="A0A0E9WX28"/>
<accession>A0A0E9WX28</accession>
<evidence type="ECO:0000313" key="1">
    <source>
        <dbReference type="EMBL" id="JAH94003.1"/>
    </source>
</evidence>
<protein>
    <submittedName>
        <fullName evidence="1">Uncharacterized protein</fullName>
    </submittedName>
</protein>
<sequence>MLWCNISISSVAIGIGCNPLQQAQLQYCSNLQVFSFMGEFWMHCFQTLVRKISLCPCGIFFLCGFDGYTNYVLSFQQSKTVPW</sequence>
<reference evidence="1" key="1">
    <citation type="submission" date="2014-11" db="EMBL/GenBank/DDBJ databases">
        <authorList>
            <person name="Amaro Gonzalez C."/>
        </authorList>
    </citation>
    <scope>NUCLEOTIDE SEQUENCE</scope>
</reference>